<organism evidence="3 4">
    <name type="scientific">Erinaceus europaeus</name>
    <name type="common">Western European hedgehog</name>
    <dbReference type="NCBI Taxonomy" id="9365"/>
    <lineage>
        <taxon>Eukaryota</taxon>
        <taxon>Metazoa</taxon>
        <taxon>Chordata</taxon>
        <taxon>Craniata</taxon>
        <taxon>Vertebrata</taxon>
        <taxon>Euteleostomi</taxon>
        <taxon>Mammalia</taxon>
        <taxon>Eutheria</taxon>
        <taxon>Laurasiatheria</taxon>
        <taxon>Eulipotyphla</taxon>
        <taxon>Erinaceidae</taxon>
        <taxon>Erinaceinae</taxon>
        <taxon>Erinaceus</taxon>
    </lineage>
</organism>
<gene>
    <name evidence="4" type="primary">CXHXorf66</name>
</gene>
<keyword evidence="2" id="KW-0812">Transmembrane</keyword>
<dbReference type="PANTHER" id="PTHR37340">
    <property type="entry name" value="GENE 7073-RELATED"/>
    <property type="match status" value="1"/>
</dbReference>
<protein>
    <submittedName>
        <fullName evidence="4">Uncharacterized protein CXorf66 homolog</fullName>
    </submittedName>
</protein>
<evidence type="ECO:0000256" key="1">
    <source>
        <dbReference type="SAM" id="MobiDB-lite"/>
    </source>
</evidence>
<name>A0ABM3WQ64_ERIEU</name>
<keyword evidence="2" id="KW-1133">Transmembrane helix</keyword>
<proteinExistence type="predicted"/>
<feature type="transmembrane region" description="Helical" evidence="2">
    <location>
        <begin position="7"/>
        <end position="30"/>
    </location>
</feature>
<dbReference type="PANTHER" id="PTHR37340:SF1">
    <property type="entry name" value="GENE 7073-RELATED"/>
    <property type="match status" value="1"/>
</dbReference>
<evidence type="ECO:0000313" key="3">
    <source>
        <dbReference type="Proteomes" id="UP001652624"/>
    </source>
</evidence>
<keyword evidence="2" id="KW-0472">Membrane</keyword>
<evidence type="ECO:0000313" key="4">
    <source>
        <dbReference type="RefSeq" id="XP_060038707.1"/>
    </source>
</evidence>
<dbReference type="PROSITE" id="PS51257">
    <property type="entry name" value="PROKAR_LIPOPROTEIN"/>
    <property type="match status" value="1"/>
</dbReference>
<dbReference type="GeneID" id="103118080"/>
<dbReference type="Proteomes" id="UP001652624">
    <property type="component" value="Chromosome X"/>
</dbReference>
<dbReference type="RefSeq" id="XP_060038707.1">
    <property type="nucleotide sequence ID" value="XM_060182724.1"/>
</dbReference>
<keyword evidence="3" id="KW-1185">Reference proteome</keyword>
<dbReference type="InterPro" id="IPR038873">
    <property type="entry name" value="CXorf66"/>
</dbReference>
<sequence length="343" mass="38612">MENSKKRLLVIVIGVMIIGFVFSCFCLLHYNCMADEVLKSGVIKKDCLITSSSKIISARSQTNSVYGPENQALLSSFDKFAGFPALEKFSLPTSNIEKLIWLSLEKPFLISSSEMFNNPLNLEKPSSPKKEYIECHLLKGHGQKKKSHKSARTRKSARKSAQARNSASSPHLKRAAMATLSESGQYLESGQYVDKSTRSSCPLSLTWPLTVAKLQKWTNRSPLKRSDKPKINKPCRCYKEKCLVCSFSEPLLNDTSEAKENNAQTSLFSSQVQSFSGSIYRVGCEDSVTPYYDISDSDMMAFNSNDESDKEITIICKVNREAIIQKRTQSKERKRLIKNKKQP</sequence>
<feature type="region of interest" description="Disordered" evidence="1">
    <location>
        <begin position="138"/>
        <end position="173"/>
    </location>
</feature>
<evidence type="ECO:0000256" key="2">
    <source>
        <dbReference type="SAM" id="Phobius"/>
    </source>
</evidence>
<accession>A0ABM3WQ64</accession>
<reference evidence="4" key="1">
    <citation type="submission" date="2025-08" db="UniProtKB">
        <authorList>
            <consortium name="RefSeq"/>
        </authorList>
    </citation>
    <scope>IDENTIFICATION</scope>
</reference>
<feature type="compositionally biased region" description="Basic residues" evidence="1">
    <location>
        <begin position="138"/>
        <end position="158"/>
    </location>
</feature>